<dbReference type="EMBL" id="CAJNOC010000110">
    <property type="protein sequence ID" value="CAF0715865.1"/>
    <property type="molecule type" value="Genomic_DNA"/>
</dbReference>
<reference evidence="5" key="1">
    <citation type="submission" date="2021-02" db="EMBL/GenBank/DDBJ databases">
        <authorList>
            <person name="Nowell W R."/>
        </authorList>
    </citation>
    <scope>NUCLEOTIDE SEQUENCE</scope>
    <source>
        <strain evidence="5">Ploen Becks lab</strain>
    </source>
</reference>
<evidence type="ECO:0000259" key="4">
    <source>
        <dbReference type="Pfam" id="PF01145"/>
    </source>
</evidence>
<accession>A0A813MA50</accession>
<feature type="compositionally biased region" description="Polar residues" evidence="2">
    <location>
        <begin position="72"/>
        <end position="82"/>
    </location>
</feature>
<feature type="compositionally biased region" description="Polar residues" evidence="2">
    <location>
        <begin position="89"/>
        <end position="113"/>
    </location>
</feature>
<sequence length="447" mass="51889">MDDVSLEDYTPGNNENDVNFEEEITSFYNSVQNDIPSSNTHNAQNSIEANSDSENEGADRPLIERTNEYDNGHSSFEATTDRNYGPGTSEETGQLISSHHGNTNLTNPTETSQNNRLNIRRRLNDYIKNEDKRSKLIGYGIVFLIVCMIFAINSFLYPVEYHEIGIVESKITGKLHDEAFNSGLNFYYPWFNLITFDRTVQSIELNETKIFSTDKLQIRVWFKVYYKLNPKKLVEFYRKFGKDYSNLLRSICQSELQILGQKFSIDTYRTSRLRVRSYFTENLKKRLENDYMISFFNLYMDTIKFTKEINRLNLVRVLTDISKEKAEHEKTTNLTVVETVRQVRFLKNQAKEIIESAKLKAKNQVLKMSQIDFDYKLELAHLDGFSKSIAQLNLNRKSQNDTQKALSFCYLSSLINNEKVRIIQPNDQIPSQGFSTKADHLIGILSI</sequence>
<name>A0A813MA50_9BILA</name>
<protein>
    <recommendedName>
        <fullName evidence="4">Band 7 domain-containing protein</fullName>
    </recommendedName>
</protein>
<comment type="caution">
    <text evidence="5">The sequence shown here is derived from an EMBL/GenBank/DDBJ whole genome shotgun (WGS) entry which is preliminary data.</text>
</comment>
<dbReference type="InterPro" id="IPR036013">
    <property type="entry name" value="Band_7/SPFH_dom_sf"/>
</dbReference>
<keyword evidence="3" id="KW-0472">Membrane</keyword>
<feature type="region of interest" description="Disordered" evidence="2">
    <location>
        <begin position="29"/>
        <end position="116"/>
    </location>
</feature>
<dbReference type="PANTHER" id="PTHR23222">
    <property type="entry name" value="PROHIBITIN"/>
    <property type="match status" value="1"/>
</dbReference>
<organism evidence="5 6">
    <name type="scientific">Brachionus calyciflorus</name>
    <dbReference type="NCBI Taxonomy" id="104777"/>
    <lineage>
        <taxon>Eukaryota</taxon>
        <taxon>Metazoa</taxon>
        <taxon>Spiralia</taxon>
        <taxon>Gnathifera</taxon>
        <taxon>Rotifera</taxon>
        <taxon>Eurotatoria</taxon>
        <taxon>Monogononta</taxon>
        <taxon>Pseudotrocha</taxon>
        <taxon>Ploima</taxon>
        <taxon>Brachionidae</taxon>
        <taxon>Brachionus</taxon>
    </lineage>
</organism>
<dbReference type="GO" id="GO:0016020">
    <property type="term" value="C:membrane"/>
    <property type="evidence" value="ECO:0007669"/>
    <property type="project" value="InterPro"/>
</dbReference>
<keyword evidence="3" id="KW-0812">Transmembrane</keyword>
<evidence type="ECO:0000313" key="5">
    <source>
        <dbReference type="EMBL" id="CAF0715865.1"/>
    </source>
</evidence>
<dbReference type="InterPro" id="IPR001107">
    <property type="entry name" value="Band_7"/>
</dbReference>
<dbReference type="Proteomes" id="UP000663879">
    <property type="component" value="Unassembled WGS sequence"/>
</dbReference>
<dbReference type="Gene3D" id="3.30.479.30">
    <property type="entry name" value="Band 7 domain"/>
    <property type="match status" value="1"/>
</dbReference>
<feature type="transmembrane region" description="Helical" evidence="3">
    <location>
        <begin position="136"/>
        <end position="157"/>
    </location>
</feature>
<feature type="domain" description="Band 7" evidence="4">
    <location>
        <begin position="162"/>
        <end position="310"/>
    </location>
</feature>
<feature type="compositionally biased region" description="Polar residues" evidence="2">
    <location>
        <begin position="29"/>
        <end position="50"/>
    </location>
</feature>
<evidence type="ECO:0000313" key="6">
    <source>
        <dbReference type="Proteomes" id="UP000663879"/>
    </source>
</evidence>
<evidence type="ECO:0000256" key="2">
    <source>
        <dbReference type="SAM" id="MobiDB-lite"/>
    </source>
</evidence>
<dbReference type="PANTHER" id="PTHR23222:SF0">
    <property type="entry name" value="PROHIBITIN 1"/>
    <property type="match status" value="1"/>
</dbReference>
<proteinExistence type="inferred from homology"/>
<gene>
    <name evidence="5" type="ORF">OXX778_LOCUS1627</name>
</gene>
<keyword evidence="3" id="KW-1133">Transmembrane helix</keyword>
<dbReference type="AlphaFoldDB" id="A0A813MA50"/>
<evidence type="ECO:0000256" key="3">
    <source>
        <dbReference type="SAM" id="Phobius"/>
    </source>
</evidence>
<dbReference type="Pfam" id="PF01145">
    <property type="entry name" value="Band_7"/>
    <property type="match status" value="1"/>
</dbReference>
<evidence type="ECO:0000256" key="1">
    <source>
        <dbReference type="ARBA" id="ARBA00009658"/>
    </source>
</evidence>
<keyword evidence="6" id="KW-1185">Reference proteome</keyword>
<dbReference type="OrthoDB" id="5986675at2759"/>
<feature type="compositionally biased region" description="Basic and acidic residues" evidence="2">
    <location>
        <begin position="57"/>
        <end position="71"/>
    </location>
</feature>
<comment type="similarity">
    <text evidence="1">Belongs to the prohibitin family.</text>
</comment>
<dbReference type="InterPro" id="IPR000163">
    <property type="entry name" value="Prohibitin"/>
</dbReference>